<dbReference type="GO" id="GO:0016787">
    <property type="term" value="F:hydrolase activity"/>
    <property type="evidence" value="ECO:0007669"/>
    <property type="project" value="UniProtKB-KW"/>
</dbReference>
<dbReference type="InterPro" id="IPR050698">
    <property type="entry name" value="MBL"/>
</dbReference>
<evidence type="ECO:0000313" key="5">
    <source>
        <dbReference type="Proteomes" id="UP000012019"/>
    </source>
</evidence>
<dbReference type="PANTHER" id="PTHR11203:SF37">
    <property type="entry name" value="INTEGRATOR COMPLEX SUBUNIT 11"/>
    <property type="match status" value="1"/>
</dbReference>
<dbReference type="PATRIC" id="fig|1286106.3.peg.1633"/>
<name>M7P036_9GAMM</name>
<dbReference type="Pfam" id="PF07521">
    <property type="entry name" value="RMMBL"/>
    <property type="match status" value="1"/>
</dbReference>
<dbReference type="AlphaFoldDB" id="M7P036"/>
<evidence type="ECO:0000256" key="1">
    <source>
        <dbReference type="ARBA" id="ARBA00022801"/>
    </source>
</evidence>
<dbReference type="eggNOG" id="COG1236">
    <property type="taxonomic scope" value="Bacteria"/>
</dbReference>
<dbReference type="SUPFAM" id="SSF56281">
    <property type="entry name" value="Metallo-hydrolase/oxidoreductase"/>
    <property type="match status" value="1"/>
</dbReference>
<feature type="domain" description="Beta-Casp" evidence="3">
    <location>
        <begin position="254"/>
        <end position="373"/>
    </location>
</feature>
<reference evidence="4 5" key="1">
    <citation type="journal article" date="2013" name="Genome Announc.">
        <title>Draft Genome Sequence of Methylophaga lonarensis MPLT, a Haloalkaliphilic (Non-Methane-Utilizing) Methylotroph.</title>
        <authorList>
            <person name="Shetty S.A."/>
            <person name="Marathe N.P."/>
            <person name="Munot H."/>
            <person name="Antony C.P."/>
            <person name="Dhotre D.P."/>
            <person name="Murrell J.C."/>
            <person name="Shouche Y.S."/>
        </authorList>
    </citation>
    <scope>NUCLEOTIDE SEQUENCE [LARGE SCALE GENOMIC DNA]</scope>
    <source>
        <strain evidence="4 5">MPL</strain>
    </source>
</reference>
<dbReference type="InterPro" id="IPR022712">
    <property type="entry name" value="Beta_Casp"/>
</dbReference>
<dbReference type="Gene3D" id="3.40.50.10890">
    <property type="match status" value="1"/>
</dbReference>
<comment type="caution">
    <text evidence="4">The sequence shown here is derived from an EMBL/GenBank/DDBJ whole genome shotgun (WGS) entry which is preliminary data.</text>
</comment>
<feature type="domain" description="Metallo-beta-lactamase" evidence="2">
    <location>
        <begin position="18"/>
        <end position="234"/>
    </location>
</feature>
<dbReference type="GO" id="GO:0004521">
    <property type="term" value="F:RNA endonuclease activity"/>
    <property type="evidence" value="ECO:0007669"/>
    <property type="project" value="TreeGrafter"/>
</dbReference>
<evidence type="ECO:0000259" key="3">
    <source>
        <dbReference type="SMART" id="SM01027"/>
    </source>
</evidence>
<keyword evidence="1" id="KW-0378">Hydrolase</keyword>
<dbReference type="EMBL" id="APHR01000040">
    <property type="protein sequence ID" value="EMR12821.1"/>
    <property type="molecule type" value="Genomic_DNA"/>
</dbReference>
<dbReference type="InterPro" id="IPR036866">
    <property type="entry name" value="RibonucZ/Hydroxyglut_hydro"/>
</dbReference>
<dbReference type="Pfam" id="PF00753">
    <property type="entry name" value="Lactamase_B"/>
    <property type="match status" value="1"/>
</dbReference>
<gene>
    <name evidence="4" type="ORF">MPL1_08142</name>
</gene>
<organism evidence="4 5">
    <name type="scientific">Methylophaga lonarensis MPL</name>
    <dbReference type="NCBI Taxonomy" id="1286106"/>
    <lineage>
        <taxon>Bacteria</taxon>
        <taxon>Pseudomonadati</taxon>
        <taxon>Pseudomonadota</taxon>
        <taxon>Gammaproteobacteria</taxon>
        <taxon>Thiotrichales</taxon>
        <taxon>Piscirickettsiaceae</taxon>
        <taxon>Methylophaga</taxon>
    </lineage>
</organism>
<dbReference type="Pfam" id="PF10996">
    <property type="entry name" value="Beta-Casp"/>
    <property type="match status" value="1"/>
</dbReference>
<evidence type="ECO:0000259" key="2">
    <source>
        <dbReference type="SMART" id="SM00849"/>
    </source>
</evidence>
<dbReference type="CDD" id="cd16295">
    <property type="entry name" value="TTHA0252-CPSF-like_MBL-fold"/>
    <property type="match status" value="1"/>
</dbReference>
<dbReference type="SMART" id="SM01027">
    <property type="entry name" value="Beta-Casp"/>
    <property type="match status" value="1"/>
</dbReference>
<dbReference type="PANTHER" id="PTHR11203">
    <property type="entry name" value="CLEAVAGE AND POLYADENYLATION SPECIFICITY FACTOR FAMILY MEMBER"/>
    <property type="match status" value="1"/>
</dbReference>
<dbReference type="Gene3D" id="3.60.15.10">
    <property type="entry name" value="Ribonuclease Z/Hydroxyacylglutathione hydrolase-like"/>
    <property type="match status" value="1"/>
</dbReference>
<accession>M7P036</accession>
<protein>
    <submittedName>
        <fullName evidence="4">Metallo-beta-lactamase-like protein</fullName>
    </submittedName>
</protein>
<dbReference type="STRING" id="1286106.MPL1_08142"/>
<dbReference type="SMART" id="SM00849">
    <property type="entry name" value="Lactamase_B"/>
    <property type="match status" value="1"/>
</dbReference>
<dbReference type="InterPro" id="IPR001279">
    <property type="entry name" value="Metallo-B-lactamas"/>
</dbReference>
<keyword evidence="5" id="KW-1185">Reference proteome</keyword>
<proteinExistence type="predicted"/>
<evidence type="ECO:0000313" key="4">
    <source>
        <dbReference type="EMBL" id="EMR12821.1"/>
    </source>
</evidence>
<dbReference type="InterPro" id="IPR011108">
    <property type="entry name" value="RMMBL"/>
</dbReference>
<sequence length="458" mass="51346">MDDSFMKLSFLGGTSTVTGSRYLLSDDKHRLLVDCGMYQGVKTLRKRNWAKFPVAPSTINAVVLTHAHIDHSGYLPALVKNGFKGKIYCTRATYELCQVLLPDAGFLQEEDARYAQRKKFSKHEMPEPLFTEKDARQALKHFEPFHYHETFEPVKGFEVSFTPAGHILGSSCVHVHHKNSDRTVVFTGDVGRQNDIIMRPPEPIERADVLVCESTYGDRLHGDSDPEDELAAIISKTAGRGGITLMPAFAVGRAQMLLYVVHKLMEEGRIPNLPVYLNSPMAIKATEIFIKHHKEHKLNHSQCQLIDDNTQFVHSVEESIELDAMRYPCVIVSASGMASGGRVLHHLKTLLPNPRNSIVFAGFQAPGTRGDAMVQGANSVKIHGQHWPVKAEIHNLDSMSAHGDYNEILTWLEQGKLKPQKVYVTHGEAVASDTMRKHIHEKFGWDAEVPELFEEVDI</sequence>
<dbReference type="Proteomes" id="UP000012019">
    <property type="component" value="Unassembled WGS sequence"/>
</dbReference>